<sequence length="135" mass="15472">KRNLTNIRSWKGLNNMPKAKLTGPIIHASRNEDIFLRRRNKVGKCIFARPLQKSHGNTFENAGNVVLPQLNRHYTDSSNVSGERGKSQLVVLISNRTPSRKFRINSSRTRRADSTSGWQSEMRTRRERCLTGEIP</sequence>
<feature type="non-terminal residue" evidence="2">
    <location>
        <position position="135"/>
    </location>
</feature>
<evidence type="ECO:0000256" key="1">
    <source>
        <dbReference type="SAM" id="MobiDB-lite"/>
    </source>
</evidence>
<dbReference type="Proteomes" id="UP001233999">
    <property type="component" value="Unassembled WGS sequence"/>
</dbReference>
<proteinExistence type="predicted"/>
<dbReference type="AlphaFoldDB" id="A0AAD7ZNB3"/>
<feature type="region of interest" description="Disordered" evidence="1">
    <location>
        <begin position="105"/>
        <end position="135"/>
    </location>
</feature>
<keyword evidence="3" id="KW-1185">Reference proteome</keyword>
<gene>
    <name evidence="2" type="ORF">L9F63_021999</name>
</gene>
<dbReference type="EMBL" id="JASPKZ010007555">
    <property type="protein sequence ID" value="KAJ9583653.1"/>
    <property type="molecule type" value="Genomic_DNA"/>
</dbReference>
<accession>A0AAD7ZNB3</accession>
<name>A0AAD7ZNB3_DIPPU</name>
<feature type="compositionally biased region" description="Basic and acidic residues" evidence="1">
    <location>
        <begin position="122"/>
        <end position="135"/>
    </location>
</feature>
<reference evidence="2" key="1">
    <citation type="journal article" date="2023" name="IScience">
        <title>Live-bearing cockroach genome reveals convergent evolutionary mechanisms linked to viviparity in insects and beyond.</title>
        <authorList>
            <person name="Fouks B."/>
            <person name="Harrison M.C."/>
            <person name="Mikhailova A.A."/>
            <person name="Marchal E."/>
            <person name="English S."/>
            <person name="Carruthers M."/>
            <person name="Jennings E.C."/>
            <person name="Chiamaka E.L."/>
            <person name="Frigard R.A."/>
            <person name="Pippel M."/>
            <person name="Attardo G.M."/>
            <person name="Benoit J.B."/>
            <person name="Bornberg-Bauer E."/>
            <person name="Tobe S.S."/>
        </authorList>
    </citation>
    <scope>NUCLEOTIDE SEQUENCE</scope>
    <source>
        <strain evidence="2">Stay&amp;Tobe</strain>
    </source>
</reference>
<organism evidence="2 3">
    <name type="scientific">Diploptera punctata</name>
    <name type="common">Pacific beetle cockroach</name>
    <dbReference type="NCBI Taxonomy" id="6984"/>
    <lineage>
        <taxon>Eukaryota</taxon>
        <taxon>Metazoa</taxon>
        <taxon>Ecdysozoa</taxon>
        <taxon>Arthropoda</taxon>
        <taxon>Hexapoda</taxon>
        <taxon>Insecta</taxon>
        <taxon>Pterygota</taxon>
        <taxon>Neoptera</taxon>
        <taxon>Polyneoptera</taxon>
        <taxon>Dictyoptera</taxon>
        <taxon>Blattodea</taxon>
        <taxon>Blaberoidea</taxon>
        <taxon>Blaberidae</taxon>
        <taxon>Diplopterinae</taxon>
        <taxon>Diploptera</taxon>
    </lineage>
</organism>
<protein>
    <submittedName>
        <fullName evidence="2">Uncharacterized protein</fullName>
    </submittedName>
</protein>
<evidence type="ECO:0000313" key="3">
    <source>
        <dbReference type="Proteomes" id="UP001233999"/>
    </source>
</evidence>
<reference evidence="2" key="2">
    <citation type="submission" date="2023-05" db="EMBL/GenBank/DDBJ databases">
        <authorList>
            <person name="Fouks B."/>
        </authorList>
    </citation>
    <scope>NUCLEOTIDE SEQUENCE</scope>
    <source>
        <strain evidence="2">Stay&amp;Tobe</strain>
        <tissue evidence="2">Testes</tissue>
    </source>
</reference>
<evidence type="ECO:0000313" key="2">
    <source>
        <dbReference type="EMBL" id="KAJ9583653.1"/>
    </source>
</evidence>
<feature type="non-terminal residue" evidence="2">
    <location>
        <position position="1"/>
    </location>
</feature>
<comment type="caution">
    <text evidence="2">The sequence shown here is derived from an EMBL/GenBank/DDBJ whole genome shotgun (WGS) entry which is preliminary data.</text>
</comment>